<protein>
    <submittedName>
        <fullName evidence="1">Uncharacterized protein</fullName>
    </submittedName>
</protein>
<dbReference type="AlphaFoldDB" id="A0A0E9QD49"/>
<evidence type="ECO:0000313" key="1">
    <source>
        <dbReference type="EMBL" id="JAH14432.1"/>
    </source>
</evidence>
<reference evidence="1" key="1">
    <citation type="submission" date="2014-11" db="EMBL/GenBank/DDBJ databases">
        <authorList>
            <person name="Amaro Gonzalez C."/>
        </authorList>
    </citation>
    <scope>NUCLEOTIDE SEQUENCE</scope>
</reference>
<name>A0A0E9QD49_ANGAN</name>
<sequence length="40" mass="4692">MLTDVMENLYNYLNSQTFQTESILFVTSLVQMLKHPQGKE</sequence>
<proteinExistence type="predicted"/>
<organism evidence="1">
    <name type="scientific">Anguilla anguilla</name>
    <name type="common">European freshwater eel</name>
    <name type="synonym">Muraena anguilla</name>
    <dbReference type="NCBI Taxonomy" id="7936"/>
    <lineage>
        <taxon>Eukaryota</taxon>
        <taxon>Metazoa</taxon>
        <taxon>Chordata</taxon>
        <taxon>Craniata</taxon>
        <taxon>Vertebrata</taxon>
        <taxon>Euteleostomi</taxon>
        <taxon>Actinopterygii</taxon>
        <taxon>Neopterygii</taxon>
        <taxon>Teleostei</taxon>
        <taxon>Anguilliformes</taxon>
        <taxon>Anguillidae</taxon>
        <taxon>Anguilla</taxon>
    </lineage>
</organism>
<reference evidence="1" key="2">
    <citation type="journal article" date="2015" name="Fish Shellfish Immunol.">
        <title>Early steps in the European eel (Anguilla anguilla)-Vibrio vulnificus interaction in the gills: Role of the RtxA13 toxin.</title>
        <authorList>
            <person name="Callol A."/>
            <person name="Pajuelo D."/>
            <person name="Ebbesson L."/>
            <person name="Teles M."/>
            <person name="MacKenzie S."/>
            <person name="Amaro C."/>
        </authorList>
    </citation>
    <scope>NUCLEOTIDE SEQUENCE</scope>
</reference>
<accession>A0A0E9QD49</accession>
<dbReference type="EMBL" id="GBXM01094145">
    <property type="protein sequence ID" value="JAH14432.1"/>
    <property type="molecule type" value="Transcribed_RNA"/>
</dbReference>